<accession>A0A3D9HMX3</accession>
<gene>
    <name evidence="3" type="ORF">DFP90_104122</name>
</gene>
<feature type="compositionally biased region" description="Polar residues" evidence="1">
    <location>
        <begin position="293"/>
        <end position="307"/>
    </location>
</feature>
<feature type="region of interest" description="Disordered" evidence="1">
    <location>
        <begin position="293"/>
        <end position="321"/>
    </location>
</feature>
<dbReference type="Pfam" id="PF16976">
    <property type="entry name" value="RcpC"/>
    <property type="match status" value="1"/>
</dbReference>
<dbReference type="InterPro" id="IPR013974">
    <property type="entry name" value="SAF"/>
</dbReference>
<dbReference type="InterPro" id="IPR017592">
    <property type="entry name" value="Pilus_assmbl_Flp-typ_CpaB"/>
</dbReference>
<comment type="caution">
    <text evidence="3">The sequence shown here is derived from an EMBL/GenBank/DDBJ whole genome shotgun (WGS) entry which is preliminary data.</text>
</comment>
<protein>
    <submittedName>
        <fullName evidence="3">Pilus assembly protein CpaB</fullName>
    </submittedName>
</protein>
<dbReference type="SMART" id="SM00858">
    <property type="entry name" value="SAF"/>
    <property type="match status" value="1"/>
</dbReference>
<reference evidence="3 4" key="1">
    <citation type="submission" date="2018-07" db="EMBL/GenBank/DDBJ databases">
        <title>Genomic Encyclopedia of Type Strains, Phase III (KMG-III): the genomes of soil and plant-associated and newly described type strains.</title>
        <authorList>
            <person name="Whitman W."/>
        </authorList>
    </citation>
    <scope>NUCLEOTIDE SEQUENCE [LARGE SCALE GENOMIC DNA]</scope>
    <source>
        <strain evidence="3 4">CECT 8488</strain>
    </source>
</reference>
<evidence type="ECO:0000313" key="3">
    <source>
        <dbReference type="EMBL" id="RED50850.1"/>
    </source>
</evidence>
<evidence type="ECO:0000256" key="1">
    <source>
        <dbReference type="SAM" id="MobiDB-lite"/>
    </source>
</evidence>
<name>A0A3D9HMX3_9PROT</name>
<evidence type="ECO:0000259" key="2">
    <source>
        <dbReference type="SMART" id="SM00858"/>
    </source>
</evidence>
<proteinExistence type="predicted"/>
<evidence type="ECO:0000313" key="4">
    <source>
        <dbReference type="Proteomes" id="UP000256845"/>
    </source>
</evidence>
<dbReference type="AlphaFoldDB" id="A0A3D9HMX3"/>
<dbReference type="CDD" id="cd11614">
    <property type="entry name" value="SAF_CpaB_FlgA_like"/>
    <property type="match status" value="1"/>
</dbReference>
<dbReference type="RefSeq" id="WP_181905316.1">
    <property type="nucleotide sequence ID" value="NZ_QRDW01000004.1"/>
</dbReference>
<sequence length="321" mass="34752">MSARTLIFALIAMIMAGGTAFYARTLILKERQANIVQANSEDEIVLGNALMVLVAKEPLPAGSFVQEGSLEWVSWPEENVMDSYITVYRDDLENDEVDQELRLAHNGAVARQKLLAGQPVTEKYFVHPGDSGFLAAVLAPGNRAITVPISETTGIAGFAFPGDRVDLMLSLKLKGEDMEGSTATRYASLTLVEDIRVLAIGQSMINEDEEPVVAKTATVEVSQKQAEKIALGLAMGHLSLSLRGLQDQVASVNQVTEDALTSFLNTGSREEEDNRNFTLDVEVFTVNGVDTSLRQQRTRTKQATPEPNVTVLRGGGAATNQ</sequence>
<feature type="domain" description="SAF" evidence="2">
    <location>
        <begin position="50"/>
        <end position="126"/>
    </location>
</feature>
<dbReference type="EMBL" id="QRDW01000004">
    <property type="protein sequence ID" value="RED50850.1"/>
    <property type="molecule type" value="Genomic_DNA"/>
</dbReference>
<organism evidence="3 4">
    <name type="scientific">Aestuariispira insulae</name>
    <dbReference type="NCBI Taxonomy" id="1461337"/>
    <lineage>
        <taxon>Bacteria</taxon>
        <taxon>Pseudomonadati</taxon>
        <taxon>Pseudomonadota</taxon>
        <taxon>Alphaproteobacteria</taxon>
        <taxon>Rhodospirillales</taxon>
        <taxon>Kiloniellaceae</taxon>
        <taxon>Aestuariispira</taxon>
    </lineage>
</organism>
<dbReference type="NCBIfam" id="TIGR03177">
    <property type="entry name" value="pilus_cpaB"/>
    <property type="match status" value="1"/>
</dbReference>
<keyword evidence="4" id="KW-1185">Reference proteome</keyword>
<dbReference type="Proteomes" id="UP000256845">
    <property type="component" value="Unassembled WGS sequence"/>
</dbReference>
<dbReference type="InterPro" id="IPR031571">
    <property type="entry name" value="RcpC_dom"/>
</dbReference>
<dbReference type="Pfam" id="PF08666">
    <property type="entry name" value="SAF"/>
    <property type="match status" value="1"/>
</dbReference>